<protein>
    <submittedName>
        <fullName evidence="1">Uncharacterized protein</fullName>
    </submittedName>
</protein>
<dbReference type="Proteomes" id="UP001631969">
    <property type="component" value="Unassembled WGS sequence"/>
</dbReference>
<dbReference type="EMBL" id="JBJURJ010000003">
    <property type="protein sequence ID" value="MFM9327779.1"/>
    <property type="molecule type" value="Genomic_DNA"/>
</dbReference>
<reference evidence="1" key="1">
    <citation type="submission" date="2024-12" db="EMBL/GenBank/DDBJ databases">
        <authorList>
            <person name="Wu N."/>
        </authorList>
    </citation>
    <scope>NUCLEOTIDE SEQUENCE</scope>
    <source>
        <strain evidence="1">P15</strain>
    </source>
</reference>
<organism evidence="1 2">
    <name type="scientific">Paenibacillus mesotrionivorans</name>
    <dbReference type="NCBI Taxonomy" id="3160968"/>
    <lineage>
        <taxon>Bacteria</taxon>
        <taxon>Bacillati</taxon>
        <taxon>Bacillota</taxon>
        <taxon>Bacilli</taxon>
        <taxon>Bacillales</taxon>
        <taxon>Paenibacillaceae</taxon>
        <taxon>Paenibacillus</taxon>
    </lineage>
</organism>
<evidence type="ECO:0000313" key="1">
    <source>
        <dbReference type="EMBL" id="MFM9327779.1"/>
    </source>
</evidence>
<gene>
    <name evidence="1" type="ORF">ACI1P1_05625</name>
</gene>
<accession>A0ACC7NWP1</accession>
<evidence type="ECO:0000313" key="2">
    <source>
        <dbReference type="Proteomes" id="UP001631969"/>
    </source>
</evidence>
<proteinExistence type="predicted"/>
<sequence length="180" mass="21019">MNTRKEAEAALAEFMDSNEKVALLTGTNEYRKRVLALETFVKQEAGLNILFRANYIDNFQVYYAHFDIKFKVGKPYRLENHTLYIDTIRENSWDKSPLEVDHAVLYPLEGASLLKERARLKLMDDLLRRVSGKIILVDHGSTGENAWLSDFVDRRVSYDVEEDDPVFSQLKKEFDMDYIE</sequence>
<comment type="caution">
    <text evidence="1">The sequence shown here is derived from an EMBL/GenBank/DDBJ whole genome shotgun (WGS) entry which is preliminary data.</text>
</comment>
<name>A0ACC7NWP1_9BACL</name>
<keyword evidence="2" id="KW-1185">Reference proteome</keyword>